<keyword evidence="5" id="KW-0997">Cell inner membrane</keyword>
<dbReference type="PROSITE" id="PS51012">
    <property type="entry name" value="ABC_TM2"/>
    <property type="match status" value="1"/>
</dbReference>
<feature type="transmembrane region" description="Helical" evidence="10">
    <location>
        <begin position="231"/>
        <end position="252"/>
    </location>
</feature>
<feature type="transmembrane region" description="Helical" evidence="10">
    <location>
        <begin position="175"/>
        <end position="194"/>
    </location>
</feature>
<proteinExistence type="inferred from homology"/>
<dbReference type="InterPro" id="IPR000412">
    <property type="entry name" value="ABC_2_transport"/>
</dbReference>
<evidence type="ECO:0000256" key="9">
    <source>
        <dbReference type="ARBA" id="ARBA00023251"/>
    </source>
</evidence>
<dbReference type="InterPro" id="IPR013525">
    <property type="entry name" value="ABC2_TM"/>
</dbReference>
<dbReference type="RefSeq" id="WP_171203762.1">
    <property type="nucleotide sequence ID" value="NZ_BAAANP010000053.1"/>
</dbReference>
<evidence type="ECO:0000313" key="12">
    <source>
        <dbReference type="EMBL" id="NNH23981.1"/>
    </source>
</evidence>
<gene>
    <name evidence="12" type="ORF">HLB09_12955</name>
</gene>
<dbReference type="Proteomes" id="UP000555552">
    <property type="component" value="Unassembled WGS sequence"/>
</dbReference>
<dbReference type="GO" id="GO:0015920">
    <property type="term" value="P:lipopolysaccharide transport"/>
    <property type="evidence" value="ECO:0007669"/>
    <property type="project" value="TreeGrafter"/>
</dbReference>
<evidence type="ECO:0000256" key="2">
    <source>
        <dbReference type="ARBA" id="ARBA00007783"/>
    </source>
</evidence>
<keyword evidence="9" id="KW-0046">Antibiotic resistance</keyword>
<dbReference type="EMBL" id="JABEMA010000234">
    <property type="protein sequence ID" value="NNH23981.1"/>
    <property type="molecule type" value="Genomic_DNA"/>
</dbReference>
<sequence length="260" mass="28616">MRQRLADLRTGMPVLGLLVRRDVKVRYADSVLGWLWSFLDPLLMSLVFYLVFTVIFQRDVGEDPYILFLITGLLAWTWTSKALGDAPRALTKDKQLVGAVRLPREVWALRTVFSRGTEYVFALPVVVLFAVVFAHPPSLYLLALPLAFLIQAVLLVGLSLLLSPVGVLVTDSTNIVGLVTRLGFYGSPIFYGLADVPEAVRPWYVLNPMAGIIDLYRAAWFPEAFSGWGPVGVSAAVAVVALVAGSVVFARLERPALKEL</sequence>
<dbReference type="InterPro" id="IPR047817">
    <property type="entry name" value="ABC2_TM_bact-type"/>
</dbReference>
<dbReference type="GO" id="GO:0043190">
    <property type="term" value="C:ATP-binding cassette (ABC) transporter complex"/>
    <property type="evidence" value="ECO:0007669"/>
    <property type="project" value="InterPro"/>
</dbReference>
<dbReference type="PANTHER" id="PTHR30413">
    <property type="entry name" value="INNER MEMBRANE TRANSPORT PERMEASE"/>
    <property type="match status" value="1"/>
</dbReference>
<evidence type="ECO:0000256" key="5">
    <source>
        <dbReference type="ARBA" id="ARBA00022519"/>
    </source>
</evidence>
<feature type="transmembrane region" description="Helical" evidence="10">
    <location>
        <begin position="119"/>
        <end position="136"/>
    </location>
</feature>
<keyword evidence="4 10" id="KW-1003">Cell membrane</keyword>
<feature type="domain" description="ABC transmembrane type-2" evidence="11">
    <location>
        <begin position="32"/>
        <end position="252"/>
    </location>
</feature>
<evidence type="ECO:0000256" key="4">
    <source>
        <dbReference type="ARBA" id="ARBA00022475"/>
    </source>
</evidence>
<keyword evidence="3 10" id="KW-0813">Transport</keyword>
<organism evidence="12 13">
    <name type="scientific">Pseudokineococcus marinus</name>
    <dbReference type="NCBI Taxonomy" id="351215"/>
    <lineage>
        <taxon>Bacteria</taxon>
        <taxon>Bacillati</taxon>
        <taxon>Actinomycetota</taxon>
        <taxon>Actinomycetes</taxon>
        <taxon>Kineosporiales</taxon>
        <taxon>Kineosporiaceae</taxon>
        <taxon>Pseudokineococcus</taxon>
    </lineage>
</organism>
<evidence type="ECO:0000313" key="13">
    <source>
        <dbReference type="Proteomes" id="UP000555552"/>
    </source>
</evidence>
<evidence type="ECO:0000256" key="7">
    <source>
        <dbReference type="ARBA" id="ARBA00022989"/>
    </source>
</evidence>
<evidence type="ECO:0000256" key="3">
    <source>
        <dbReference type="ARBA" id="ARBA00022448"/>
    </source>
</evidence>
<evidence type="ECO:0000256" key="10">
    <source>
        <dbReference type="RuleBase" id="RU361157"/>
    </source>
</evidence>
<evidence type="ECO:0000259" key="11">
    <source>
        <dbReference type="PROSITE" id="PS51012"/>
    </source>
</evidence>
<comment type="similarity">
    <text evidence="2 10">Belongs to the ABC-2 integral membrane protein family.</text>
</comment>
<dbReference type="GO" id="GO:0140359">
    <property type="term" value="F:ABC-type transporter activity"/>
    <property type="evidence" value="ECO:0007669"/>
    <property type="project" value="InterPro"/>
</dbReference>
<protein>
    <recommendedName>
        <fullName evidence="10">Transport permease protein</fullName>
    </recommendedName>
</protein>
<comment type="subcellular location">
    <subcellularLocation>
        <location evidence="1">Cell inner membrane</location>
        <topology evidence="1">Multi-pass membrane protein</topology>
    </subcellularLocation>
    <subcellularLocation>
        <location evidence="10">Cell membrane</location>
        <topology evidence="10">Multi-pass membrane protein</topology>
    </subcellularLocation>
</comment>
<reference evidence="12 13" key="1">
    <citation type="submission" date="2020-05" db="EMBL/GenBank/DDBJ databases">
        <title>MicrobeNet Type strains.</title>
        <authorList>
            <person name="Nicholson A.C."/>
        </authorList>
    </citation>
    <scope>NUCLEOTIDE SEQUENCE [LARGE SCALE GENOMIC DNA]</scope>
    <source>
        <strain evidence="12 13">JCM 14547</strain>
    </source>
</reference>
<feature type="transmembrane region" description="Helical" evidence="10">
    <location>
        <begin position="142"/>
        <end position="163"/>
    </location>
</feature>
<keyword evidence="8 10" id="KW-0472">Membrane</keyword>
<dbReference type="PRINTS" id="PR00164">
    <property type="entry name" value="ABC2TRNSPORT"/>
</dbReference>
<evidence type="ECO:0000256" key="8">
    <source>
        <dbReference type="ARBA" id="ARBA00023136"/>
    </source>
</evidence>
<keyword evidence="13" id="KW-1185">Reference proteome</keyword>
<feature type="transmembrane region" description="Helical" evidence="10">
    <location>
        <begin position="31"/>
        <end position="52"/>
    </location>
</feature>
<name>A0A849BMU7_9ACTN</name>
<dbReference type="GO" id="GO:0046677">
    <property type="term" value="P:response to antibiotic"/>
    <property type="evidence" value="ECO:0007669"/>
    <property type="project" value="UniProtKB-KW"/>
</dbReference>
<dbReference type="PANTHER" id="PTHR30413:SF8">
    <property type="entry name" value="TRANSPORT PERMEASE PROTEIN"/>
    <property type="match status" value="1"/>
</dbReference>
<dbReference type="AlphaFoldDB" id="A0A849BMU7"/>
<keyword evidence="6 10" id="KW-0812">Transmembrane</keyword>
<comment type="caution">
    <text evidence="12">The sequence shown here is derived from an EMBL/GenBank/DDBJ whole genome shotgun (WGS) entry which is preliminary data.</text>
</comment>
<dbReference type="Pfam" id="PF01061">
    <property type="entry name" value="ABC2_membrane"/>
    <property type="match status" value="1"/>
</dbReference>
<keyword evidence="7 10" id="KW-1133">Transmembrane helix</keyword>
<accession>A0A849BMU7</accession>
<feature type="transmembrane region" description="Helical" evidence="10">
    <location>
        <begin position="64"/>
        <end position="84"/>
    </location>
</feature>
<evidence type="ECO:0000256" key="6">
    <source>
        <dbReference type="ARBA" id="ARBA00022692"/>
    </source>
</evidence>
<evidence type="ECO:0000256" key="1">
    <source>
        <dbReference type="ARBA" id="ARBA00004429"/>
    </source>
</evidence>